<evidence type="ECO:0000313" key="1">
    <source>
        <dbReference type="EMBL" id="GEU45772.1"/>
    </source>
</evidence>
<gene>
    <name evidence="1" type="ORF">Tci_017750</name>
</gene>
<dbReference type="AlphaFoldDB" id="A0A6L2KAK7"/>
<comment type="caution">
    <text evidence="1">The sequence shown here is derived from an EMBL/GenBank/DDBJ whole genome shotgun (WGS) entry which is preliminary data.</text>
</comment>
<organism evidence="1">
    <name type="scientific">Tanacetum cinerariifolium</name>
    <name type="common">Dalmatian daisy</name>
    <name type="synonym">Chrysanthemum cinerariifolium</name>
    <dbReference type="NCBI Taxonomy" id="118510"/>
    <lineage>
        <taxon>Eukaryota</taxon>
        <taxon>Viridiplantae</taxon>
        <taxon>Streptophyta</taxon>
        <taxon>Embryophyta</taxon>
        <taxon>Tracheophyta</taxon>
        <taxon>Spermatophyta</taxon>
        <taxon>Magnoliopsida</taxon>
        <taxon>eudicotyledons</taxon>
        <taxon>Gunneridae</taxon>
        <taxon>Pentapetalae</taxon>
        <taxon>asterids</taxon>
        <taxon>campanulids</taxon>
        <taxon>Asterales</taxon>
        <taxon>Asteraceae</taxon>
        <taxon>Asteroideae</taxon>
        <taxon>Anthemideae</taxon>
        <taxon>Anthemidinae</taxon>
        <taxon>Tanacetum</taxon>
    </lineage>
</organism>
<reference evidence="1" key="1">
    <citation type="journal article" date="2019" name="Sci. Rep.">
        <title>Draft genome of Tanacetum cinerariifolium, the natural source of mosquito coil.</title>
        <authorList>
            <person name="Yamashiro T."/>
            <person name="Shiraishi A."/>
            <person name="Satake H."/>
            <person name="Nakayama K."/>
        </authorList>
    </citation>
    <scope>NUCLEOTIDE SEQUENCE</scope>
</reference>
<proteinExistence type="predicted"/>
<accession>A0A6L2KAK7</accession>
<sequence length="102" mass="11521">MENVPPPNNNPNVLEEEPILDQAPAALVGFTPQWIEDPEKEEIEDEDMVNDEEDDVEVINPYEEADPYNRPPPTFDEETEFAPPVVQIADADADDVRVPHVI</sequence>
<evidence type="ECO:0008006" key="2">
    <source>
        <dbReference type="Google" id="ProtNLM"/>
    </source>
</evidence>
<name>A0A6L2KAK7_TANCI</name>
<dbReference type="EMBL" id="BKCJ010002032">
    <property type="protein sequence ID" value="GEU45772.1"/>
    <property type="molecule type" value="Genomic_DNA"/>
</dbReference>
<protein>
    <recommendedName>
        <fullName evidence="2">Reverse transcriptase domain-containing protein</fullName>
    </recommendedName>
</protein>